<evidence type="ECO:0008006" key="3">
    <source>
        <dbReference type="Google" id="ProtNLM"/>
    </source>
</evidence>
<evidence type="ECO:0000313" key="2">
    <source>
        <dbReference type="Proteomes" id="UP000031928"/>
    </source>
</evidence>
<dbReference type="Gene3D" id="3.30.530.20">
    <property type="match status" value="1"/>
</dbReference>
<dbReference type="Pfam" id="PF10604">
    <property type="entry name" value="Polyketide_cyc2"/>
    <property type="match status" value="1"/>
</dbReference>
<sequence length="168" mass="18386">MPGHRHTRPRDGESAPFHFETTWKVRGDLGCVWGVLSDISSWPGWWPGMSRVEMSADGLHGELVVQSPLGYRLCFTLCLVEKHAPRGAAFSVTGDLRGTGTVRLRSEGETTVVTIMWCVVTRRRLLDRLRPAAAAAHNVVMAAGQRGLRRTCGARGTGLIGQIRRLAG</sequence>
<name>A0A0B6TUS3_9CORY</name>
<dbReference type="AlphaFoldDB" id="A0A0B6TUS3"/>
<gene>
    <name evidence="1" type="ORF">B840_04310</name>
</gene>
<proteinExistence type="predicted"/>
<reference evidence="1 2" key="1">
    <citation type="submission" date="2014-05" db="EMBL/GenBank/DDBJ databases">
        <title>Complete genome sequence of Corynebacterium marinum DSM 44953.</title>
        <authorList>
            <person name="Schaffert L."/>
            <person name="Albersmeier A."/>
            <person name="Kalinowski J."/>
            <person name="Ruckert C."/>
        </authorList>
    </citation>
    <scope>NUCLEOTIDE SEQUENCE [LARGE SCALE GENOMIC DNA]</scope>
    <source>
        <strain evidence="1 2">DSM 44953</strain>
    </source>
</reference>
<dbReference type="InterPro" id="IPR019587">
    <property type="entry name" value="Polyketide_cyclase/dehydratase"/>
</dbReference>
<dbReference type="SUPFAM" id="SSF55961">
    <property type="entry name" value="Bet v1-like"/>
    <property type="match status" value="1"/>
</dbReference>
<dbReference type="STRING" id="1224162.B840_04310"/>
<dbReference type="KEGG" id="cmq:B840_04310"/>
<dbReference type="HOGENOM" id="CLU_114455_0_0_11"/>
<protein>
    <recommendedName>
        <fullName evidence="3">Coenzyme Q-binding protein COQ10 START domain-containing protein</fullName>
    </recommendedName>
</protein>
<accession>A0A0B6TUS3</accession>
<evidence type="ECO:0000313" key="1">
    <source>
        <dbReference type="EMBL" id="AJK68481.1"/>
    </source>
</evidence>
<dbReference type="OrthoDB" id="5402478at2"/>
<keyword evidence="2" id="KW-1185">Reference proteome</keyword>
<dbReference type="RefSeq" id="WP_042621105.1">
    <property type="nucleotide sequence ID" value="NZ_CP007790.1"/>
</dbReference>
<organism evidence="1 2">
    <name type="scientific">Corynebacterium marinum DSM 44953</name>
    <dbReference type="NCBI Taxonomy" id="1224162"/>
    <lineage>
        <taxon>Bacteria</taxon>
        <taxon>Bacillati</taxon>
        <taxon>Actinomycetota</taxon>
        <taxon>Actinomycetes</taxon>
        <taxon>Mycobacteriales</taxon>
        <taxon>Corynebacteriaceae</taxon>
        <taxon>Corynebacterium</taxon>
    </lineage>
</organism>
<dbReference type="EMBL" id="CP007790">
    <property type="protein sequence ID" value="AJK68481.1"/>
    <property type="molecule type" value="Genomic_DNA"/>
</dbReference>
<dbReference type="InterPro" id="IPR023393">
    <property type="entry name" value="START-like_dom_sf"/>
</dbReference>
<dbReference type="Proteomes" id="UP000031928">
    <property type="component" value="Chromosome"/>
</dbReference>